<evidence type="ECO:0000256" key="1">
    <source>
        <dbReference type="SAM" id="MobiDB-lite"/>
    </source>
</evidence>
<name>A0A1X7NY25_9HYPH</name>
<feature type="region of interest" description="Disordered" evidence="1">
    <location>
        <begin position="63"/>
        <end position="83"/>
    </location>
</feature>
<dbReference type="AlphaFoldDB" id="A0A1X7NY25"/>
<dbReference type="Proteomes" id="UP000193083">
    <property type="component" value="Unassembled WGS sequence"/>
</dbReference>
<evidence type="ECO:0000313" key="3">
    <source>
        <dbReference type="Proteomes" id="UP000193083"/>
    </source>
</evidence>
<protein>
    <submittedName>
        <fullName evidence="2">Uncharacterized protein</fullName>
    </submittedName>
</protein>
<sequence>MTLFPTGDRGQRYEVSSTGYPLEGQVCIAGWTDILPDAERMAAALRLAPGCTAASIRDRWAREPSDPINLAGSGPTPIEPREG</sequence>
<keyword evidence="3" id="KW-1185">Reference proteome</keyword>
<gene>
    <name evidence="2" type="ORF">SAMN02982922_2717</name>
</gene>
<reference evidence="3" key="1">
    <citation type="submission" date="2017-04" db="EMBL/GenBank/DDBJ databases">
        <authorList>
            <person name="Varghese N."/>
            <person name="Submissions S."/>
        </authorList>
    </citation>
    <scope>NUCLEOTIDE SEQUENCE [LARGE SCALE GENOMIC DNA]</scope>
    <source>
        <strain evidence="3">B5P</strain>
    </source>
</reference>
<accession>A0A1X7NY25</accession>
<organism evidence="2 3">
    <name type="scientific">Mesorhizobium australicum</name>
    <dbReference type="NCBI Taxonomy" id="536018"/>
    <lineage>
        <taxon>Bacteria</taxon>
        <taxon>Pseudomonadati</taxon>
        <taxon>Pseudomonadota</taxon>
        <taxon>Alphaproteobacteria</taxon>
        <taxon>Hyphomicrobiales</taxon>
        <taxon>Phyllobacteriaceae</taxon>
        <taxon>Mesorhizobium</taxon>
    </lineage>
</organism>
<dbReference type="EMBL" id="FXBL01000004">
    <property type="protein sequence ID" value="SMH42230.1"/>
    <property type="molecule type" value="Genomic_DNA"/>
</dbReference>
<proteinExistence type="predicted"/>
<evidence type="ECO:0000313" key="2">
    <source>
        <dbReference type="EMBL" id="SMH42230.1"/>
    </source>
</evidence>